<comment type="caution">
    <text evidence="1">The sequence shown here is derived from an EMBL/GenBank/DDBJ whole genome shotgun (WGS) entry which is preliminary data.</text>
</comment>
<dbReference type="EMBL" id="LWDG02000053">
    <property type="protein sequence ID" value="KAE8270369.1"/>
    <property type="molecule type" value="Genomic_DNA"/>
</dbReference>
<reference evidence="1" key="1">
    <citation type="submission" date="2016-04" db="EMBL/GenBank/DDBJ databases">
        <authorList>
            <person name="Nguyen H.D."/>
            <person name="Samba Siva P."/>
            <person name="Cullis J."/>
            <person name="Levesque C.A."/>
            <person name="Hambleton S."/>
        </authorList>
    </citation>
    <scope>NUCLEOTIDE SEQUENCE</scope>
    <source>
        <strain evidence="1">DAOMC 236422</strain>
    </source>
</reference>
<organism evidence="1 2">
    <name type="scientific">Tilletia walkeri</name>
    <dbReference type="NCBI Taxonomy" id="117179"/>
    <lineage>
        <taxon>Eukaryota</taxon>
        <taxon>Fungi</taxon>
        <taxon>Dikarya</taxon>
        <taxon>Basidiomycota</taxon>
        <taxon>Ustilaginomycotina</taxon>
        <taxon>Exobasidiomycetes</taxon>
        <taxon>Tilletiales</taxon>
        <taxon>Tilletiaceae</taxon>
        <taxon>Tilletia</taxon>
    </lineage>
</organism>
<protein>
    <submittedName>
        <fullName evidence="1">Uncharacterized protein</fullName>
    </submittedName>
</protein>
<accession>A0A8X7NDA2</accession>
<gene>
    <name evidence="1" type="ORF">A4X09_0g1978</name>
</gene>
<reference evidence="1" key="2">
    <citation type="journal article" date="2019" name="IMA Fungus">
        <title>Genome sequencing and comparison of five Tilletia species to identify candidate genes for the detection of regulated species infecting wheat.</title>
        <authorList>
            <person name="Nguyen H.D.T."/>
            <person name="Sultana T."/>
            <person name="Kesanakurti P."/>
            <person name="Hambleton S."/>
        </authorList>
    </citation>
    <scope>NUCLEOTIDE SEQUENCE</scope>
    <source>
        <strain evidence="1">DAOMC 236422</strain>
    </source>
</reference>
<evidence type="ECO:0000313" key="1">
    <source>
        <dbReference type="EMBL" id="KAE8270369.1"/>
    </source>
</evidence>
<name>A0A8X7NDA2_9BASI</name>
<dbReference type="Proteomes" id="UP000078113">
    <property type="component" value="Unassembled WGS sequence"/>
</dbReference>
<evidence type="ECO:0000313" key="2">
    <source>
        <dbReference type="Proteomes" id="UP000078113"/>
    </source>
</evidence>
<proteinExistence type="predicted"/>
<keyword evidence="2" id="KW-1185">Reference proteome</keyword>
<dbReference type="AlphaFoldDB" id="A0A8X7NDA2"/>
<sequence length="335" mass="37830">MFNKALLQYKVARAAPPLFIVAKPNLMTLPKEWEYTTKPAVDVGSVHDRTTISIRDLLQVYALNKSRCPDPANAVSFALLRMEAVKAGWVDVANQPEIARADPWDDDTARRSFLTDYRRIMDECPRAARAAYCLPLISEFIFRATGHPWRADEERLYDDLYRSTLIACHLPGVIGYLPPWLLYHEALHWIGPARQMEAPAGTALLDTSVQVIDALESLNLAEEFGRSGAYDFELLKTVLEAVKKDPFKYHQSYHRYGVDPPTTAELSTLEKAKEVAIKFAPVAQAFIESGLGDASLSNQNALERHADLNAKMKKRCKTFFRKFRRQNRSANGTSI</sequence>